<reference evidence="1" key="1">
    <citation type="submission" date="2020-05" db="EMBL/GenBank/DDBJ databases">
        <authorList>
            <person name="Chiriac C."/>
            <person name="Salcher M."/>
            <person name="Ghai R."/>
            <person name="Kavagutti S V."/>
        </authorList>
    </citation>
    <scope>NUCLEOTIDE SEQUENCE</scope>
</reference>
<proteinExistence type="predicted"/>
<sequence>MSQAPIDIEEFYEANEARRESSEFEFGSEWTDAADNEYELSWVEATGELYLMLAPDSEVGTDAFGDFYVTNEAVEELTVLVIATIGSHEAVLRVIDGWEDAMLDENSIEWLYARLRN</sequence>
<dbReference type="AlphaFoldDB" id="A0A6J7DA65"/>
<evidence type="ECO:0000313" key="1">
    <source>
        <dbReference type="EMBL" id="CAB4865835.1"/>
    </source>
</evidence>
<name>A0A6J7DA65_9ZZZZ</name>
<dbReference type="EMBL" id="CAFBLN010000014">
    <property type="protein sequence ID" value="CAB4865835.1"/>
    <property type="molecule type" value="Genomic_DNA"/>
</dbReference>
<protein>
    <submittedName>
        <fullName evidence="1">Unannotated protein</fullName>
    </submittedName>
</protein>
<gene>
    <name evidence="1" type="ORF">UFOPK3381_00517</name>
</gene>
<accession>A0A6J7DA65</accession>
<organism evidence="1">
    <name type="scientific">freshwater metagenome</name>
    <dbReference type="NCBI Taxonomy" id="449393"/>
    <lineage>
        <taxon>unclassified sequences</taxon>
        <taxon>metagenomes</taxon>
        <taxon>ecological metagenomes</taxon>
    </lineage>
</organism>